<dbReference type="EMBL" id="JBHTBF010000002">
    <property type="protein sequence ID" value="MFC7316573.1"/>
    <property type="molecule type" value="Genomic_DNA"/>
</dbReference>
<reference evidence="3 4" key="1">
    <citation type="journal article" date="2019" name="Int. J. Syst. Evol. Microbiol.">
        <title>The Global Catalogue of Microorganisms (GCM) 10K type strain sequencing project: providing services to taxonomists for standard genome sequencing and annotation.</title>
        <authorList>
            <consortium name="The Broad Institute Genomics Platform"/>
            <consortium name="The Broad Institute Genome Sequencing Center for Infectious Disease"/>
            <person name="Wu L."/>
            <person name="Ma J."/>
        </authorList>
    </citation>
    <scope>NUCLEOTIDE SEQUENCE [LARGE SCALE GENOMIC DNA]</scope>
    <source>
        <strain evidence="3 4">PSR21</strain>
    </source>
</reference>
<feature type="region of interest" description="Disordered" evidence="1">
    <location>
        <begin position="1"/>
        <end position="122"/>
    </location>
</feature>
<accession>A0ABD6A997</accession>
<proteinExistence type="predicted"/>
<comment type="caution">
    <text evidence="3">The sequence shown here is derived from an EMBL/GenBank/DDBJ whole genome shotgun (WGS) entry which is preliminary data.</text>
</comment>
<organism evidence="3 4">
    <name type="scientific">Halomarina halobia</name>
    <dbReference type="NCBI Taxonomy" id="3033386"/>
    <lineage>
        <taxon>Archaea</taxon>
        <taxon>Methanobacteriati</taxon>
        <taxon>Methanobacteriota</taxon>
        <taxon>Stenosarchaea group</taxon>
        <taxon>Halobacteria</taxon>
        <taxon>Halobacteriales</taxon>
        <taxon>Natronomonadaceae</taxon>
        <taxon>Halomarina</taxon>
    </lineage>
</organism>
<dbReference type="AlphaFoldDB" id="A0ABD6A997"/>
<feature type="compositionally biased region" description="Acidic residues" evidence="1">
    <location>
        <begin position="8"/>
        <end position="18"/>
    </location>
</feature>
<dbReference type="Proteomes" id="UP001596547">
    <property type="component" value="Unassembled WGS sequence"/>
</dbReference>
<keyword evidence="4" id="KW-1185">Reference proteome</keyword>
<feature type="compositionally biased region" description="Basic and acidic residues" evidence="1">
    <location>
        <begin position="98"/>
        <end position="111"/>
    </location>
</feature>
<evidence type="ECO:0000313" key="3">
    <source>
        <dbReference type="EMBL" id="MFC7316573.1"/>
    </source>
</evidence>
<name>A0ABD6A997_9EURY</name>
<evidence type="ECO:0000259" key="2">
    <source>
        <dbReference type="Pfam" id="PF23439"/>
    </source>
</evidence>
<gene>
    <name evidence="3" type="ORF">ACFQPE_07140</name>
</gene>
<feature type="compositionally biased region" description="Basic and acidic residues" evidence="1">
    <location>
        <begin position="19"/>
        <end position="33"/>
    </location>
</feature>
<feature type="domain" description="DUF7124" evidence="2">
    <location>
        <begin position="125"/>
        <end position="237"/>
    </location>
</feature>
<evidence type="ECO:0000256" key="1">
    <source>
        <dbReference type="SAM" id="MobiDB-lite"/>
    </source>
</evidence>
<dbReference type="GeneID" id="79316787"/>
<dbReference type="InterPro" id="IPR055548">
    <property type="entry name" value="DUF7124"/>
</dbReference>
<sequence length="239" mass="25652">MTDRFDLDDLDTDDDRDERDERNRGDWFWRGEGDPADEPDAAASPEATETGEGGRDRGDPENEVGGDGPVPRVPRSNDDRPVGVPVERGGAGGATAERTAERERSADDERSGWAGHGGSGDPVGMTLAFTYEALRRLAEPRLAVADAETWSDYVGIVGDVPAHVINTFQRTHGVDADFFNGTGTDAAERLAAVDPSSMFYAERMVLVGLPSEESVATTAGWEFVPLPTAAEEAGWELAE</sequence>
<evidence type="ECO:0000313" key="4">
    <source>
        <dbReference type="Proteomes" id="UP001596547"/>
    </source>
</evidence>
<dbReference type="Pfam" id="PF23439">
    <property type="entry name" value="DUF7124"/>
    <property type="match status" value="1"/>
</dbReference>
<dbReference type="RefSeq" id="WP_276304163.1">
    <property type="nucleotide sequence ID" value="NZ_CP119992.1"/>
</dbReference>
<protein>
    <recommendedName>
        <fullName evidence="2">DUF7124 domain-containing protein</fullName>
    </recommendedName>
</protein>